<protein>
    <submittedName>
        <fullName evidence="2">Uncharacterized protein</fullName>
    </submittedName>
</protein>
<sequence length="48" mass="5165">MPDLDVAQHRDVAVTEDVGDDLGRGGEPPRRLPAVADGRREQAALDAR</sequence>
<evidence type="ECO:0000256" key="1">
    <source>
        <dbReference type="SAM" id="MobiDB-lite"/>
    </source>
</evidence>
<dbReference type="RefSeq" id="WP_336543376.1">
    <property type="nucleotide sequence ID" value="NZ_JBBAYP010000059.1"/>
</dbReference>
<keyword evidence="3" id="KW-1185">Reference proteome</keyword>
<dbReference type="EMBL" id="JBBAYM010000060">
    <property type="protein sequence ID" value="MEI5616669.1"/>
    <property type="molecule type" value="Genomic_DNA"/>
</dbReference>
<feature type="region of interest" description="Disordered" evidence="1">
    <location>
        <begin position="1"/>
        <end position="48"/>
    </location>
</feature>
<feature type="compositionally biased region" description="Basic and acidic residues" evidence="1">
    <location>
        <begin position="1"/>
        <end position="13"/>
    </location>
</feature>
<gene>
    <name evidence="2" type="ORF">WB403_47000</name>
</gene>
<name>A0ABU8GUL0_9ACTN</name>
<feature type="compositionally biased region" description="Basic and acidic residues" evidence="1">
    <location>
        <begin position="37"/>
        <end position="48"/>
    </location>
</feature>
<evidence type="ECO:0000313" key="3">
    <source>
        <dbReference type="Proteomes" id="UP001365781"/>
    </source>
</evidence>
<feature type="compositionally biased region" description="Basic and acidic residues" evidence="1">
    <location>
        <begin position="21"/>
        <end position="30"/>
    </location>
</feature>
<reference evidence="2 3" key="1">
    <citation type="submission" date="2024-03" db="EMBL/GenBank/DDBJ databases">
        <title>First Report of Pectobacterium brasiliscabiei causing potato scab in china.</title>
        <authorList>
            <person name="Handique U."/>
        </authorList>
    </citation>
    <scope>NUCLEOTIDE SEQUENCE [LARGE SCALE GENOMIC DNA]</scope>
    <source>
        <strain evidence="2 3">ZRIMU1503</strain>
    </source>
</reference>
<evidence type="ECO:0000313" key="2">
    <source>
        <dbReference type="EMBL" id="MEI5616669.1"/>
    </source>
</evidence>
<proteinExistence type="predicted"/>
<comment type="caution">
    <text evidence="2">The sequence shown here is derived from an EMBL/GenBank/DDBJ whole genome shotgun (WGS) entry which is preliminary data.</text>
</comment>
<accession>A0ABU8GUL0</accession>
<dbReference type="Proteomes" id="UP001365781">
    <property type="component" value="Unassembled WGS sequence"/>
</dbReference>
<organism evidence="2 3">
    <name type="scientific">Streptomyces brasiliscabiei</name>
    <dbReference type="NCBI Taxonomy" id="2736302"/>
    <lineage>
        <taxon>Bacteria</taxon>
        <taxon>Bacillati</taxon>
        <taxon>Actinomycetota</taxon>
        <taxon>Actinomycetes</taxon>
        <taxon>Kitasatosporales</taxon>
        <taxon>Streptomycetaceae</taxon>
        <taxon>Streptomyces</taxon>
    </lineage>
</organism>